<feature type="domain" description="PA" evidence="22">
    <location>
        <begin position="131"/>
        <end position="230"/>
    </location>
</feature>
<keyword evidence="25" id="KW-1185">Reference proteome</keyword>
<keyword evidence="9" id="KW-0479">Metal-binding</keyword>
<dbReference type="Pfam" id="PF02225">
    <property type="entry name" value="PA"/>
    <property type="match status" value="1"/>
</dbReference>
<evidence type="ECO:0000256" key="21">
    <source>
        <dbReference type="SAM" id="SignalP"/>
    </source>
</evidence>
<dbReference type="AlphaFoldDB" id="A0A1I2ZU49"/>
<evidence type="ECO:0000256" key="6">
    <source>
        <dbReference type="ARBA" id="ARBA00022525"/>
    </source>
</evidence>
<comment type="subcellular location">
    <subcellularLocation>
        <location evidence="1">Endoplasmic reticulum</location>
    </subcellularLocation>
    <subcellularLocation>
        <location evidence="3">Golgi apparatus</location>
    </subcellularLocation>
    <subcellularLocation>
        <location evidence="2">Lysosome</location>
    </subcellularLocation>
    <subcellularLocation>
        <location evidence="4">Secreted</location>
    </subcellularLocation>
</comment>
<dbReference type="InterPro" id="IPR046450">
    <property type="entry name" value="PA_dom_sf"/>
</dbReference>
<dbReference type="GO" id="GO:0006508">
    <property type="term" value="P:proteolysis"/>
    <property type="evidence" value="ECO:0007669"/>
    <property type="project" value="UniProtKB-KW"/>
</dbReference>
<dbReference type="GO" id="GO:0005764">
    <property type="term" value="C:lysosome"/>
    <property type="evidence" value="ECO:0007669"/>
    <property type="project" value="UniProtKB-SubCell"/>
</dbReference>
<keyword evidence="15" id="KW-0482">Metalloprotease</keyword>
<evidence type="ECO:0000256" key="9">
    <source>
        <dbReference type="ARBA" id="ARBA00022723"/>
    </source>
</evidence>
<dbReference type="InterPro" id="IPR007484">
    <property type="entry name" value="Peptidase_M28"/>
</dbReference>
<dbReference type="GO" id="GO:0046872">
    <property type="term" value="F:metal ion binding"/>
    <property type="evidence" value="ECO:0007669"/>
    <property type="project" value="UniProtKB-KW"/>
</dbReference>
<evidence type="ECO:0000259" key="22">
    <source>
        <dbReference type="Pfam" id="PF02225"/>
    </source>
</evidence>
<dbReference type="EMBL" id="FOPP01000011">
    <property type="protein sequence ID" value="SFH41333.1"/>
    <property type="molecule type" value="Genomic_DNA"/>
</dbReference>
<evidence type="ECO:0000256" key="19">
    <source>
        <dbReference type="ARBA" id="ARBA00025833"/>
    </source>
</evidence>
<keyword evidence="18" id="KW-0458">Lysosome</keyword>
<keyword evidence="13" id="KW-0862">Zinc</keyword>
<keyword evidence="8" id="KW-0645">Protease</keyword>
<evidence type="ECO:0000256" key="16">
    <source>
        <dbReference type="ARBA" id="ARBA00023145"/>
    </source>
</evidence>
<evidence type="ECO:0000256" key="14">
    <source>
        <dbReference type="ARBA" id="ARBA00023034"/>
    </source>
</evidence>
<gene>
    <name evidence="24" type="ORF">SAMN04489864_11197</name>
</gene>
<proteinExistence type="predicted"/>
<keyword evidence="7" id="KW-0121">Carboxypeptidase</keyword>
<protein>
    <recommendedName>
        <fullName evidence="5">Carboxypeptidase Q</fullName>
    </recommendedName>
    <alternativeName>
        <fullName evidence="20">Plasma glutamate carboxypeptidase</fullName>
    </alternativeName>
</protein>
<keyword evidence="10 21" id="KW-0732">Signal</keyword>
<dbReference type="Gene3D" id="3.40.630.10">
    <property type="entry name" value="Zn peptidases"/>
    <property type="match status" value="1"/>
</dbReference>
<dbReference type="GO" id="GO:0004180">
    <property type="term" value="F:carboxypeptidase activity"/>
    <property type="evidence" value="ECO:0007669"/>
    <property type="project" value="UniProtKB-KW"/>
</dbReference>
<dbReference type="Pfam" id="PF04389">
    <property type="entry name" value="Peptidase_M28"/>
    <property type="match status" value="1"/>
</dbReference>
<organism evidence="24 25">
    <name type="scientific">Pedobacter insulae</name>
    <dbReference type="NCBI Taxonomy" id="414048"/>
    <lineage>
        <taxon>Bacteria</taxon>
        <taxon>Pseudomonadati</taxon>
        <taxon>Bacteroidota</taxon>
        <taxon>Sphingobacteriia</taxon>
        <taxon>Sphingobacteriales</taxon>
        <taxon>Sphingobacteriaceae</taxon>
        <taxon>Pedobacter</taxon>
    </lineage>
</organism>
<evidence type="ECO:0000313" key="25">
    <source>
        <dbReference type="Proteomes" id="UP000199666"/>
    </source>
</evidence>
<evidence type="ECO:0000313" key="24">
    <source>
        <dbReference type="EMBL" id="SFH41333.1"/>
    </source>
</evidence>
<feature type="domain" description="Peptidase M28" evidence="23">
    <location>
        <begin position="256"/>
        <end position="445"/>
    </location>
</feature>
<feature type="chain" id="PRO_5011767507" description="Carboxypeptidase Q" evidence="21">
    <location>
        <begin position="29"/>
        <end position="493"/>
    </location>
</feature>
<dbReference type="SUPFAM" id="SSF52025">
    <property type="entry name" value="PA domain"/>
    <property type="match status" value="1"/>
</dbReference>
<evidence type="ECO:0000256" key="20">
    <source>
        <dbReference type="ARBA" id="ARBA00033328"/>
    </source>
</evidence>
<dbReference type="PANTHER" id="PTHR12053">
    <property type="entry name" value="PROTEASE FAMILY M28 PLASMA GLUTAMATE CARBOXYPEPTIDASE-RELATED"/>
    <property type="match status" value="1"/>
</dbReference>
<keyword evidence="17" id="KW-0325">Glycoprotein</keyword>
<evidence type="ECO:0000259" key="23">
    <source>
        <dbReference type="Pfam" id="PF04389"/>
    </source>
</evidence>
<evidence type="ECO:0000256" key="18">
    <source>
        <dbReference type="ARBA" id="ARBA00023228"/>
    </source>
</evidence>
<evidence type="ECO:0000256" key="4">
    <source>
        <dbReference type="ARBA" id="ARBA00004613"/>
    </source>
</evidence>
<evidence type="ECO:0000256" key="17">
    <source>
        <dbReference type="ARBA" id="ARBA00023180"/>
    </source>
</evidence>
<evidence type="ECO:0000256" key="10">
    <source>
        <dbReference type="ARBA" id="ARBA00022729"/>
    </source>
</evidence>
<dbReference type="STRING" id="414048.SAMN04489864_11197"/>
<evidence type="ECO:0000256" key="3">
    <source>
        <dbReference type="ARBA" id="ARBA00004555"/>
    </source>
</evidence>
<evidence type="ECO:0000256" key="13">
    <source>
        <dbReference type="ARBA" id="ARBA00022833"/>
    </source>
</evidence>
<keyword evidence="16" id="KW-0865">Zymogen</keyword>
<evidence type="ECO:0000256" key="5">
    <source>
        <dbReference type="ARBA" id="ARBA00014116"/>
    </source>
</evidence>
<feature type="signal peptide" evidence="21">
    <location>
        <begin position="1"/>
        <end position="28"/>
    </location>
</feature>
<evidence type="ECO:0000256" key="1">
    <source>
        <dbReference type="ARBA" id="ARBA00004240"/>
    </source>
</evidence>
<dbReference type="Proteomes" id="UP000199666">
    <property type="component" value="Unassembled WGS sequence"/>
</dbReference>
<dbReference type="InterPro" id="IPR003137">
    <property type="entry name" value="PA_domain"/>
</dbReference>
<dbReference type="PANTHER" id="PTHR12053:SF3">
    <property type="entry name" value="CARBOXYPEPTIDASE Q"/>
    <property type="match status" value="1"/>
</dbReference>
<dbReference type="InterPro" id="IPR039866">
    <property type="entry name" value="CPQ"/>
</dbReference>
<dbReference type="SUPFAM" id="SSF53187">
    <property type="entry name" value="Zn-dependent exopeptidases"/>
    <property type="match status" value="1"/>
</dbReference>
<keyword evidence="11" id="KW-0378">Hydrolase</keyword>
<evidence type="ECO:0000256" key="15">
    <source>
        <dbReference type="ARBA" id="ARBA00023049"/>
    </source>
</evidence>
<reference evidence="24 25" key="1">
    <citation type="submission" date="2016-10" db="EMBL/GenBank/DDBJ databases">
        <authorList>
            <person name="de Groot N.N."/>
        </authorList>
    </citation>
    <scope>NUCLEOTIDE SEQUENCE [LARGE SCALE GENOMIC DNA]</scope>
    <source>
        <strain evidence="24 25">DSM 18684</strain>
    </source>
</reference>
<evidence type="ECO:0000256" key="7">
    <source>
        <dbReference type="ARBA" id="ARBA00022645"/>
    </source>
</evidence>
<name>A0A1I2ZU49_9SPHI</name>
<evidence type="ECO:0000256" key="12">
    <source>
        <dbReference type="ARBA" id="ARBA00022824"/>
    </source>
</evidence>
<sequence length="493" mass="53757">MVEFTKSYLQMRNFLFLALAALCFSANAQDNFGSAFKQINKEVQTNSNAYANLKDASSTIGHRLTGSENGAKAEEYAYNLLKSYGCEVKYQPFEVESWNRKTISVKVGPSSTAMKAVRAVTLAHSPVESKVTGEIIDVGNGLDADYQPLLEKVKGKIALIYLGVLPGSPKGTGSLHRSEKTAIATKYGAIGVIIINTVKNGVLLTGTASVTGKLIPIPAVCIGLESGMELKEKLKTAQQFSTIEMTNFSGLIKARNVIATFKGTEFPAEKIVVGGHLDSWDLATGAIDNGIGSFSVIDMARTFKKLNLKNKRTVEFVLFMGEEQGLLGSKAYVAQGKEDKTLDQVRFMLNYDMTNDPKGFSTSREEMEPLFTAWGADVVKIDTNFRNLFLAGASLHSDHQPFLLEGIPTGGGAGGRLPNNSGPFYHSDGDTFKLVDEQGLKNTVRYGAMLTYALANTGKIPVQKQTEEKLEAFLISQRLKEPLKIAGEWRWKD</sequence>
<evidence type="ECO:0000256" key="11">
    <source>
        <dbReference type="ARBA" id="ARBA00022801"/>
    </source>
</evidence>
<dbReference type="GO" id="GO:0070573">
    <property type="term" value="F:metallodipeptidase activity"/>
    <property type="evidence" value="ECO:0007669"/>
    <property type="project" value="InterPro"/>
</dbReference>
<comment type="subunit">
    <text evidence="19">Homodimer. The monomeric form is inactive while the homodimer is active.</text>
</comment>
<dbReference type="Gene3D" id="3.50.30.30">
    <property type="match status" value="1"/>
</dbReference>
<accession>A0A1I2ZU49</accession>
<keyword evidence="12" id="KW-0256">Endoplasmic reticulum</keyword>
<evidence type="ECO:0000256" key="8">
    <source>
        <dbReference type="ARBA" id="ARBA00022670"/>
    </source>
</evidence>
<evidence type="ECO:0000256" key="2">
    <source>
        <dbReference type="ARBA" id="ARBA00004371"/>
    </source>
</evidence>
<dbReference type="GO" id="GO:0005576">
    <property type="term" value="C:extracellular region"/>
    <property type="evidence" value="ECO:0007669"/>
    <property type="project" value="UniProtKB-SubCell"/>
</dbReference>
<keyword evidence="6" id="KW-0964">Secreted</keyword>
<keyword evidence="14" id="KW-0333">Golgi apparatus</keyword>